<evidence type="ECO:0000313" key="6">
    <source>
        <dbReference type="Proteomes" id="UP001143391"/>
    </source>
</evidence>
<dbReference type="PROSITE" id="PS50297">
    <property type="entry name" value="ANK_REP_REGION"/>
    <property type="match status" value="3"/>
</dbReference>
<accession>A0ABT5YFW2</accession>
<feature type="repeat" description="ANK" evidence="3">
    <location>
        <begin position="171"/>
        <end position="203"/>
    </location>
</feature>
<name>A0ABT5YFW2_9GAMM</name>
<dbReference type="Pfam" id="PF12796">
    <property type="entry name" value="Ank_2"/>
    <property type="match status" value="2"/>
</dbReference>
<evidence type="ECO:0000256" key="4">
    <source>
        <dbReference type="SAM" id="SignalP"/>
    </source>
</evidence>
<evidence type="ECO:0000256" key="2">
    <source>
        <dbReference type="ARBA" id="ARBA00023043"/>
    </source>
</evidence>
<keyword evidence="1" id="KW-0677">Repeat</keyword>
<feature type="repeat" description="ANK" evidence="3">
    <location>
        <begin position="139"/>
        <end position="171"/>
    </location>
</feature>
<dbReference type="PROSITE" id="PS50088">
    <property type="entry name" value="ANK_REPEAT"/>
    <property type="match status" value="5"/>
</dbReference>
<evidence type="ECO:0000256" key="1">
    <source>
        <dbReference type="ARBA" id="ARBA00022737"/>
    </source>
</evidence>
<comment type="caution">
    <text evidence="5">The sequence shown here is derived from an EMBL/GenBank/DDBJ whole genome shotgun (WGS) entry which is preliminary data.</text>
</comment>
<feature type="repeat" description="ANK" evidence="3">
    <location>
        <begin position="106"/>
        <end position="138"/>
    </location>
</feature>
<feature type="repeat" description="ANK" evidence="3">
    <location>
        <begin position="41"/>
        <end position="73"/>
    </location>
</feature>
<evidence type="ECO:0000313" key="5">
    <source>
        <dbReference type="EMBL" id="MDF0752596.1"/>
    </source>
</evidence>
<dbReference type="InterPro" id="IPR036770">
    <property type="entry name" value="Ankyrin_rpt-contain_sf"/>
</dbReference>
<keyword evidence="2 3" id="KW-0040">ANK repeat</keyword>
<dbReference type="EMBL" id="JANCMW010000018">
    <property type="protein sequence ID" value="MDF0752596.1"/>
    <property type="molecule type" value="Genomic_DNA"/>
</dbReference>
<reference evidence="5" key="1">
    <citation type="submission" date="2022-07" db="EMBL/GenBank/DDBJ databases">
        <title>Marinobacter iranensis a new bacterium isolate from a hipersaline lake in Iran.</title>
        <authorList>
            <person name="Mohammad A.M.A."/>
            <person name="Cristina S.-P."/>
            <person name="Antonio V."/>
        </authorList>
    </citation>
    <scope>NUCLEOTIDE SEQUENCE</scope>
    <source>
        <strain evidence="5">71-i</strain>
    </source>
</reference>
<organism evidence="5 6">
    <name type="scientific">Marinobacter iranensis</name>
    <dbReference type="NCBI Taxonomy" id="2962607"/>
    <lineage>
        <taxon>Bacteria</taxon>
        <taxon>Pseudomonadati</taxon>
        <taxon>Pseudomonadota</taxon>
        <taxon>Gammaproteobacteria</taxon>
        <taxon>Pseudomonadales</taxon>
        <taxon>Marinobacteraceae</taxon>
        <taxon>Marinobacter</taxon>
    </lineage>
</organism>
<proteinExistence type="predicted"/>
<keyword evidence="6" id="KW-1185">Reference proteome</keyword>
<dbReference type="SMART" id="SM00248">
    <property type="entry name" value="ANK"/>
    <property type="match status" value="6"/>
</dbReference>
<dbReference type="Gene3D" id="1.25.40.20">
    <property type="entry name" value="Ankyrin repeat-containing domain"/>
    <property type="match status" value="2"/>
</dbReference>
<dbReference type="InterPro" id="IPR002110">
    <property type="entry name" value="Ankyrin_rpt"/>
</dbReference>
<feature type="chain" id="PRO_5046548084" evidence="4">
    <location>
        <begin position="25"/>
        <end position="231"/>
    </location>
</feature>
<dbReference type="SUPFAM" id="SSF48403">
    <property type="entry name" value="Ankyrin repeat"/>
    <property type="match status" value="1"/>
</dbReference>
<dbReference type="PANTHER" id="PTHR24188">
    <property type="entry name" value="ANKYRIN REPEAT PROTEIN"/>
    <property type="match status" value="1"/>
</dbReference>
<evidence type="ECO:0000256" key="3">
    <source>
        <dbReference type="PROSITE-ProRule" id="PRU00023"/>
    </source>
</evidence>
<protein>
    <submittedName>
        <fullName evidence="5">Ankyrin repeat domain-containing protein</fullName>
    </submittedName>
</protein>
<dbReference type="PRINTS" id="PR01415">
    <property type="entry name" value="ANKYRIN"/>
</dbReference>
<gene>
    <name evidence="5" type="ORF">NLU14_20420</name>
</gene>
<keyword evidence="4" id="KW-0732">Signal</keyword>
<feature type="signal peptide" evidence="4">
    <location>
        <begin position="1"/>
        <end position="24"/>
    </location>
</feature>
<feature type="repeat" description="ANK" evidence="3">
    <location>
        <begin position="204"/>
        <end position="231"/>
    </location>
</feature>
<dbReference type="PANTHER" id="PTHR24188:SF29">
    <property type="entry name" value="GH09064P"/>
    <property type="match status" value="1"/>
</dbReference>
<dbReference type="RefSeq" id="WP_275710070.1">
    <property type="nucleotide sequence ID" value="NZ_JANCMW010000018.1"/>
</dbReference>
<sequence>MAQGTGTILPRLLFALITSTLVTACATGGDPSNLEQRQSSVADTPLMAAVSDGDLDRVESLAASGASLNTLTEEGTPLAAAVRAGEDRIVWYLLSEGTAPDRAPASGITPLMIASGEGHRRIVQLLLSAGASVNASDSEGTTPVIRAARNGHLSVVKVLLAAGANVNVSQGGRSLLMHIVDGGDLLTAEMLLAAGADVNYQGNNGETALDLARASNNRDIEMLLIQAGAEL</sequence>
<dbReference type="Proteomes" id="UP001143391">
    <property type="component" value="Unassembled WGS sequence"/>
</dbReference>